<protein>
    <submittedName>
        <fullName evidence="1">Uncharacterized protein</fullName>
    </submittedName>
</protein>
<reference evidence="2" key="1">
    <citation type="journal article" date="2011" name="PLoS Genet.">
        <title>Genomic analysis of the necrotrophic fungal pathogens Sclerotinia sclerotiorum and Botrytis cinerea.</title>
        <authorList>
            <person name="Amselem J."/>
            <person name="Cuomo C.A."/>
            <person name="van Kan J.A."/>
            <person name="Viaud M."/>
            <person name="Benito E.P."/>
            <person name="Couloux A."/>
            <person name="Coutinho P.M."/>
            <person name="de Vries R.P."/>
            <person name="Dyer P.S."/>
            <person name="Fillinger S."/>
            <person name="Fournier E."/>
            <person name="Gout L."/>
            <person name="Hahn M."/>
            <person name="Kohn L."/>
            <person name="Lapalu N."/>
            <person name="Plummer K.M."/>
            <person name="Pradier J.M."/>
            <person name="Quevillon E."/>
            <person name="Sharon A."/>
            <person name="Simon A."/>
            <person name="ten Have A."/>
            <person name="Tudzynski B."/>
            <person name="Tudzynski P."/>
            <person name="Wincker P."/>
            <person name="Andrew M."/>
            <person name="Anthouard V."/>
            <person name="Beever R.E."/>
            <person name="Beffa R."/>
            <person name="Benoit I."/>
            <person name="Bouzid O."/>
            <person name="Brault B."/>
            <person name="Chen Z."/>
            <person name="Choquer M."/>
            <person name="Collemare J."/>
            <person name="Cotton P."/>
            <person name="Danchin E.G."/>
            <person name="Da Silva C."/>
            <person name="Gautier A."/>
            <person name="Giraud C."/>
            <person name="Giraud T."/>
            <person name="Gonzalez C."/>
            <person name="Grossetete S."/>
            <person name="Guldener U."/>
            <person name="Henrissat B."/>
            <person name="Howlett B.J."/>
            <person name="Kodira C."/>
            <person name="Kretschmer M."/>
            <person name="Lappartient A."/>
            <person name="Leroch M."/>
            <person name="Levis C."/>
            <person name="Mauceli E."/>
            <person name="Neuveglise C."/>
            <person name="Oeser B."/>
            <person name="Pearson M."/>
            <person name="Poulain J."/>
            <person name="Poussereau N."/>
            <person name="Quesneville H."/>
            <person name="Rascle C."/>
            <person name="Schumacher J."/>
            <person name="Segurens B."/>
            <person name="Sexton A."/>
            <person name="Silva E."/>
            <person name="Sirven C."/>
            <person name="Soanes D.M."/>
            <person name="Talbot N.J."/>
            <person name="Templeton M."/>
            <person name="Yandava C."/>
            <person name="Yarden O."/>
            <person name="Zeng Q."/>
            <person name="Rollins J.A."/>
            <person name="Lebrun M.H."/>
            <person name="Dickman M."/>
        </authorList>
    </citation>
    <scope>NUCLEOTIDE SEQUENCE [LARGE SCALE GENOMIC DNA]</scope>
    <source>
        <strain evidence="2">ATCC 18683 / 1980 / Ss-1</strain>
    </source>
</reference>
<proteinExistence type="predicted"/>
<keyword evidence="2" id="KW-1185">Reference proteome</keyword>
<sequence length="196" mass="22494">MCFQNVASAELNGTGNVEHLEQKYLTKQYSETPKSATLLLSNFDSEKTLFCTSEEGLRTVSGTCISGLLLYFEASRRRSQQSADKSRHGLALDSAFHRFVFWRHHQQEKRSSNTFDYEADYIGAPRFTEAPNRSKWSPRNESAAIMIAFHIQLENRCTIEGLSKSRSSEVKLHLELAKYWRISFDLLLADEPHHDT</sequence>
<dbReference type="InParanoid" id="A7EUU1"/>
<dbReference type="RefSeq" id="XP_001590334.1">
    <property type="nucleotide sequence ID" value="XM_001590284.1"/>
</dbReference>
<evidence type="ECO:0000313" key="2">
    <source>
        <dbReference type="Proteomes" id="UP000001312"/>
    </source>
</evidence>
<dbReference type="KEGG" id="ssl:SS1G_09099"/>
<dbReference type="AlphaFoldDB" id="A7EUU1"/>
<dbReference type="EMBL" id="CH476632">
    <property type="protein sequence ID" value="EDN93233.1"/>
    <property type="molecule type" value="Genomic_DNA"/>
</dbReference>
<name>A7EUU1_SCLS1</name>
<dbReference type="GeneID" id="5486045"/>
<organism evidence="1 2">
    <name type="scientific">Sclerotinia sclerotiorum (strain ATCC 18683 / 1980 / Ss-1)</name>
    <name type="common">White mold</name>
    <name type="synonym">Whetzelinia sclerotiorum</name>
    <dbReference type="NCBI Taxonomy" id="665079"/>
    <lineage>
        <taxon>Eukaryota</taxon>
        <taxon>Fungi</taxon>
        <taxon>Dikarya</taxon>
        <taxon>Ascomycota</taxon>
        <taxon>Pezizomycotina</taxon>
        <taxon>Leotiomycetes</taxon>
        <taxon>Helotiales</taxon>
        <taxon>Sclerotiniaceae</taxon>
        <taxon>Sclerotinia</taxon>
    </lineage>
</organism>
<dbReference type="Proteomes" id="UP000001312">
    <property type="component" value="Unassembled WGS sequence"/>
</dbReference>
<accession>A7EUU1</accession>
<gene>
    <name evidence="1" type="ORF">SS1G_09099</name>
</gene>
<evidence type="ECO:0000313" key="1">
    <source>
        <dbReference type="EMBL" id="EDN93233.1"/>
    </source>
</evidence>